<evidence type="ECO:0000313" key="12">
    <source>
        <dbReference type="Proteomes" id="UP000578531"/>
    </source>
</evidence>
<keyword evidence="2" id="KW-0723">Serine/threonine-protein kinase</keyword>
<keyword evidence="4" id="KW-0547">Nucleotide-binding</keyword>
<sequence>MVWVTGGGREPGVKSRGPIRERGIRGPSETHGSVVVKESYDKLRHIGEGGQGKLWVVKRKSDKKVLVRKEQKRFEMQGAIPCEMYLFESVLTRHPSIIGFDHANYVEANGSRGSLVLYFEHCQGGDLSEYTPRGREGGVSEDFMWHCFIQLADAIAFLHYGYNRFARYPSSPPREWKRVVHRDIKPPNVFLRREPTSRNPVPEVVLGDFGLATMEGVTYGGGTKEWIGPEIPLMTKENDVWGLGSIIHALAHGKGPVSWPPRDWPRGEAAEDRWYRSPRARQPKPLPKGYSSTLNRNMMDCLVKDPAKRINSLQLVKNLVAERSKVRR</sequence>
<keyword evidence="3" id="KW-0808">Transferase</keyword>
<evidence type="ECO:0000256" key="1">
    <source>
        <dbReference type="ARBA" id="ARBA00012513"/>
    </source>
</evidence>
<keyword evidence="5" id="KW-0418">Kinase</keyword>
<comment type="catalytic activity">
    <reaction evidence="7">
        <text>L-threonyl-[protein] + ATP = O-phospho-L-threonyl-[protein] + ADP + H(+)</text>
        <dbReference type="Rhea" id="RHEA:46608"/>
        <dbReference type="Rhea" id="RHEA-COMP:11060"/>
        <dbReference type="Rhea" id="RHEA-COMP:11605"/>
        <dbReference type="ChEBI" id="CHEBI:15378"/>
        <dbReference type="ChEBI" id="CHEBI:30013"/>
        <dbReference type="ChEBI" id="CHEBI:30616"/>
        <dbReference type="ChEBI" id="CHEBI:61977"/>
        <dbReference type="ChEBI" id="CHEBI:456216"/>
        <dbReference type="EC" id="2.7.11.1"/>
    </reaction>
</comment>
<dbReference type="Proteomes" id="UP000578531">
    <property type="component" value="Unassembled WGS sequence"/>
</dbReference>
<comment type="catalytic activity">
    <reaction evidence="8">
        <text>L-seryl-[protein] + ATP = O-phospho-L-seryl-[protein] + ADP + H(+)</text>
        <dbReference type="Rhea" id="RHEA:17989"/>
        <dbReference type="Rhea" id="RHEA-COMP:9863"/>
        <dbReference type="Rhea" id="RHEA-COMP:11604"/>
        <dbReference type="ChEBI" id="CHEBI:15378"/>
        <dbReference type="ChEBI" id="CHEBI:29999"/>
        <dbReference type="ChEBI" id="CHEBI:30616"/>
        <dbReference type="ChEBI" id="CHEBI:83421"/>
        <dbReference type="ChEBI" id="CHEBI:456216"/>
        <dbReference type="EC" id="2.7.11.1"/>
    </reaction>
</comment>
<evidence type="ECO:0000256" key="3">
    <source>
        <dbReference type="ARBA" id="ARBA00022679"/>
    </source>
</evidence>
<feature type="compositionally biased region" description="Gly residues" evidence="9">
    <location>
        <begin position="1"/>
        <end position="10"/>
    </location>
</feature>
<evidence type="ECO:0000256" key="9">
    <source>
        <dbReference type="SAM" id="MobiDB-lite"/>
    </source>
</evidence>
<protein>
    <recommendedName>
        <fullName evidence="1">non-specific serine/threonine protein kinase</fullName>
        <ecNumber evidence="1">2.7.11.1</ecNumber>
    </recommendedName>
</protein>
<dbReference type="SMART" id="SM00220">
    <property type="entry name" value="S_TKc"/>
    <property type="match status" value="1"/>
</dbReference>
<evidence type="ECO:0000256" key="8">
    <source>
        <dbReference type="ARBA" id="ARBA00048679"/>
    </source>
</evidence>
<gene>
    <name evidence="11" type="ORF">HO173_002486</name>
</gene>
<feature type="domain" description="Protein kinase" evidence="10">
    <location>
        <begin position="40"/>
        <end position="321"/>
    </location>
</feature>
<feature type="region of interest" description="Disordered" evidence="9">
    <location>
        <begin position="1"/>
        <end position="28"/>
    </location>
</feature>
<evidence type="ECO:0000256" key="7">
    <source>
        <dbReference type="ARBA" id="ARBA00047899"/>
    </source>
</evidence>
<proteinExistence type="predicted"/>
<dbReference type="OrthoDB" id="310217at2759"/>
<reference evidence="11 12" key="1">
    <citation type="journal article" date="2020" name="Genomics">
        <title>Complete, high-quality genomes from long-read metagenomic sequencing of two wolf lichen thalli reveals enigmatic genome architecture.</title>
        <authorList>
            <person name="McKenzie S.K."/>
            <person name="Walston R.F."/>
            <person name="Allen J.L."/>
        </authorList>
    </citation>
    <scope>NUCLEOTIDE SEQUENCE [LARGE SCALE GENOMIC DNA]</scope>
    <source>
        <strain evidence="11">WasteWater2</strain>
    </source>
</reference>
<dbReference type="SUPFAM" id="SSF56112">
    <property type="entry name" value="Protein kinase-like (PK-like)"/>
    <property type="match status" value="1"/>
</dbReference>
<dbReference type="GeneID" id="59284159"/>
<evidence type="ECO:0000313" key="11">
    <source>
        <dbReference type="EMBL" id="KAF6239225.1"/>
    </source>
</evidence>
<dbReference type="InterPro" id="IPR011009">
    <property type="entry name" value="Kinase-like_dom_sf"/>
</dbReference>
<name>A0A8H6G296_9LECA</name>
<evidence type="ECO:0000256" key="4">
    <source>
        <dbReference type="ARBA" id="ARBA00022741"/>
    </source>
</evidence>
<dbReference type="Pfam" id="PF00069">
    <property type="entry name" value="Pkinase"/>
    <property type="match status" value="1"/>
</dbReference>
<dbReference type="PANTHER" id="PTHR43671">
    <property type="entry name" value="SERINE/THREONINE-PROTEIN KINASE NEK"/>
    <property type="match status" value="1"/>
</dbReference>
<dbReference type="InterPro" id="IPR008271">
    <property type="entry name" value="Ser/Thr_kinase_AS"/>
</dbReference>
<dbReference type="GO" id="GO:0004674">
    <property type="term" value="F:protein serine/threonine kinase activity"/>
    <property type="evidence" value="ECO:0007669"/>
    <property type="project" value="UniProtKB-KW"/>
</dbReference>
<dbReference type="EMBL" id="JACCJC010000006">
    <property type="protein sequence ID" value="KAF6239225.1"/>
    <property type="molecule type" value="Genomic_DNA"/>
</dbReference>
<dbReference type="InterPro" id="IPR000719">
    <property type="entry name" value="Prot_kinase_dom"/>
</dbReference>
<keyword evidence="6" id="KW-0067">ATP-binding</keyword>
<dbReference type="PROSITE" id="PS00108">
    <property type="entry name" value="PROTEIN_KINASE_ST"/>
    <property type="match status" value="1"/>
</dbReference>
<dbReference type="PROSITE" id="PS50011">
    <property type="entry name" value="PROTEIN_KINASE_DOM"/>
    <property type="match status" value="1"/>
</dbReference>
<dbReference type="Gene3D" id="1.10.510.10">
    <property type="entry name" value="Transferase(Phosphotransferase) domain 1"/>
    <property type="match status" value="1"/>
</dbReference>
<accession>A0A8H6G296</accession>
<evidence type="ECO:0000256" key="2">
    <source>
        <dbReference type="ARBA" id="ARBA00022527"/>
    </source>
</evidence>
<dbReference type="RefSeq" id="XP_037168512.1">
    <property type="nucleotide sequence ID" value="XM_037304419.1"/>
</dbReference>
<comment type="caution">
    <text evidence="11">The sequence shown here is derived from an EMBL/GenBank/DDBJ whole genome shotgun (WGS) entry which is preliminary data.</text>
</comment>
<evidence type="ECO:0000256" key="5">
    <source>
        <dbReference type="ARBA" id="ARBA00022777"/>
    </source>
</evidence>
<dbReference type="InterPro" id="IPR050660">
    <property type="entry name" value="NEK_Ser/Thr_kinase"/>
</dbReference>
<organism evidence="11 12">
    <name type="scientific">Letharia columbiana</name>
    <dbReference type="NCBI Taxonomy" id="112416"/>
    <lineage>
        <taxon>Eukaryota</taxon>
        <taxon>Fungi</taxon>
        <taxon>Dikarya</taxon>
        <taxon>Ascomycota</taxon>
        <taxon>Pezizomycotina</taxon>
        <taxon>Lecanoromycetes</taxon>
        <taxon>OSLEUM clade</taxon>
        <taxon>Lecanoromycetidae</taxon>
        <taxon>Lecanorales</taxon>
        <taxon>Lecanorineae</taxon>
        <taxon>Parmeliaceae</taxon>
        <taxon>Letharia</taxon>
    </lineage>
</organism>
<dbReference type="PANTHER" id="PTHR43671:SF98">
    <property type="entry name" value="SERINE_THREONINE-PROTEIN KINASE NEK11"/>
    <property type="match status" value="1"/>
</dbReference>
<dbReference type="AlphaFoldDB" id="A0A8H6G296"/>
<evidence type="ECO:0000259" key="10">
    <source>
        <dbReference type="PROSITE" id="PS50011"/>
    </source>
</evidence>
<dbReference type="GO" id="GO:0005524">
    <property type="term" value="F:ATP binding"/>
    <property type="evidence" value="ECO:0007669"/>
    <property type="project" value="UniProtKB-KW"/>
</dbReference>
<keyword evidence="12" id="KW-1185">Reference proteome</keyword>
<dbReference type="EC" id="2.7.11.1" evidence="1"/>
<evidence type="ECO:0000256" key="6">
    <source>
        <dbReference type="ARBA" id="ARBA00022840"/>
    </source>
</evidence>